<dbReference type="GeneID" id="119722040"/>
<comment type="subcellular location">
    <subcellularLocation>
        <location evidence="1">Membrane</location>
        <topology evidence="1">Single-pass membrane protein</topology>
    </subcellularLocation>
</comment>
<dbReference type="InterPro" id="IPR001245">
    <property type="entry name" value="Ser-Thr/Tyr_kinase_cat_dom"/>
</dbReference>
<reference evidence="7" key="1">
    <citation type="submission" date="2022-11" db="UniProtKB">
        <authorList>
            <consortium name="EnsemblMetazoa"/>
        </authorList>
    </citation>
    <scope>IDENTIFICATION</scope>
</reference>
<feature type="region of interest" description="Disordered" evidence="3">
    <location>
        <begin position="514"/>
        <end position="536"/>
    </location>
</feature>
<dbReference type="Proteomes" id="UP000887568">
    <property type="component" value="Unplaced"/>
</dbReference>
<dbReference type="GO" id="GO:0007169">
    <property type="term" value="P:cell surface receptor protein tyrosine kinase signaling pathway"/>
    <property type="evidence" value="ECO:0007669"/>
    <property type="project" value="TreeGrafter"/>
</dbReference>
<keyword evidence="2" id="KW-0067">ATP-binding</keyword>
<feature type="transmembrane region" description="Helical" evidence="4">
    <location>
        <begin position="147"/>
        <end position="171"/>
    </location>
</feature>
<keyword evidence="8" id="KW-1185">Reference proteome</keyword>
<evidence type="ECO:0000259" key="6">
    <source>
        <dbReference type="PROSITE" id="PS50011"/>
    </source>
</evidence>
<keyword evidence="4" id="KW-1133">Transmembrane helix</keyword>
<accession>A0A913ZAC1</accession>
<sequence length="536" mass="59370">MGFCIQLKIFSLWWLLLTTPEEAGGALPLAAGRSQNGHRVICLPSGTCQQAVQFAKQNDQYAPIVTVVYSNDGIQCSSHANPQATSYEIILNGTIILETFNTSGYSVNFNPDFCTTVTCNVTNTIGTGTSTLLDSVCSDPNRLDARVIAGIVVAVAVLVGAVAAGILIDLVKRRREVVRRNKQNIRVHQLPEEHPVESDPISTNNQDTSTQSAGLVFSRDLIVLESRLGSGQFGTVWLGKVHGIEEDGKQIEVAIKTHNESADKKAREQILAELEMMKTVCSNGHPNVIKLLGYCAETDPVWIIVECCAKGDLLGVLRGFQDTDLGKAYSKRDADPSSIQSLSITLLQFARDIAKGMTFLSSQECVLRDLTARKVLVAENMVCKLADFRWALCATKPYVDEDDCGRLVLHPPFRWMALESFQFGRFSTESDVWSFGIVMWEILTLGCRPFTEMSGMSLGDLLENGYRLLRPHHCNEELYAMMRSCWQENPQDRPTFLSLSQQLDEMLSQVQIDAAPISTDETQSKQETVCEREKEA</sequence>
<feature type="chain" id="PRO_5037181938" description="Protein kinase domain-containing protein" evidence="5">
    <location>
        <begin position="26"/>
        <end position="536"/>
    </location>
</feature>
<keyword evidence="4" id="KW-0812">Transmembrane</keyword>
<dbReference type="AlphaFoldDB" id="A0A913ZAC1"/>
<dbReference type="RefSeq" id="XP_038047956.1">
    <property type="nucleotide sequence ID" value="XM_038192028.1"/>
</dbReference>
<dbReference type="PRINTS" id="PR00109">
    <property type="entry name" value="TYRKINASE"/>
</dbReference>
<feature type="binding site" evidence="2">
    <location>
        <position position="256"/>
    </location>
    <ligand>
        <name>ATP</name>
        <dbReference type="ChEBI" id="CHEBI:30616"/>
    </ligand>
</feature>
<feature type="signal peptide" evidence="5">
    <location>
        <begin position="1"/>
        <end position="25"/>
    </location>
</feature>
<dbReference type="PANTHER" id="PTHR24416">
    <property type="entry name" value="TYROSINE-PROTEIN KINASE RECEPTOR"/>
    <property type="match status" value="1"/>
</dbReference>
<dbReference type="PANTHER" id="PTHR24416:SF611">
    <property type="entry name" value="TYROSINE-PROTEIN KINASE TRANSMEMBRANE RECEPTOR ROR"/>
    <property type="match status" value="1"/>
</dbReference>
<evidence type="ECO:0000313" key="7">
    <source>
        <dbReference type="EnsemblMetazoa" id="XP_038047956.1"/>
    </source>
</evidence>
<dbReference type="PROSITE" id="PS50011">
    <property type="entry name" value="PROTEIN_KINASE_DOM"/>
    <property type="match status" value="1"/>
</dbReference>
<dbReference type="GO" id="GO:0004714">
    <property type="term" value="F:transmembrane receptor protein tyrosine kinase activity"/>
    <property type="evidence" value="ECO:0007669"/>
    <property type="project" value="TreeGrafter"/>
</dbReference>
<evidence type="ECO:0000313" key="8">
    <source>
        <dbReference type="Proteomes" id="UP000887568"/>
    </source>
</evidence>
<dbReference type="GO" id="GO:0043235">
    <property type="term" value="C:receptor complex"/>
    <property type="evidence" value="ECO:0007669"/>
    <property type="project" value="TreeGrafter"/>
</dbReference>
<dbReference type="InterPro" id="IPR011009">
    <property type="entry name" value="Kinase-like_dom_sf"/>
</dbReference>
<dbReference type="OrthoDB" id="3256376at2759"/>
<dbReference type="PROSITE" id="PS00107">
    <property type="entry name" value="PROTEIN_KINASE_ATP"/>
    <property type="match status" value="1"/>
</dbReference>
<dbReference type="CDD" id="cd00192">
    <property type="entry name" value="PTKc"/>
    <property type="match status" value="1"/>
</dbReference>
<evidence type="ECO:0000256" key="2">
    <source>
        <dbReference type="PROSITE-ProRule" id="PRU10141"/>
    </source>
</evidence>
<evidence type="ECO:0000256" key="3">
    <source>
        <dbReference type="SAM" id="MobiDB-lite"/>
    </source>
</evidence>
<dbReference type="Gene3D" id="1.10.510.10">
    <property type="entry name" value="Transferase(Phosphotransferase) domain 1"/>
    <property type="match status" value="1"/>
</dbReference>
<dbReference type="GO" id="GO:0005886">
    <property type="term" value="C:plasma membrane"/>
    <property type="evidence" value="ECO:0007669"/>
    <property type="project" value="TreeGrafter"/>
</dbReference>
<dbReference type="Pfam" id="PF07714">
    <property type="entry name" value="PK_Tyr_Ser-Thr"/>
    <property type="match status" value="1"/>
</dbReference>
<evidence type="ECO:0000256" key="4">
    <source>
        <dbReference type="SAM" id="Phobius"/>
    </source>
</evidence>
<feature type="domain" description="Protein kinase" evidence="6">
    <location>
        <begin position="222"/>
        <end position="507"/>
    </location>
</feature>
<dbReference type="InterPro" id="IPR050122">
    <property type="entry name" value="RTK"/>
</dbReference>
<proteinExistence type="predicted"/>
<keyword evidence="4" id="KW-0472">Membrane</keyword>
<dbReference type="SUPFAM" id="SSF56112">
    <property type="entry name" value="Protein kinase-like (PK-like)"/>
    <property type="match status" value="1"/>
</dbReference>
<dbReference type="Gene3D" id="3.30.200.20">
    <property type="entry name" value="Phosphorylase Kinase, domain 1"/>
    <property type="match status" value="1"/>
</dbReference>
<dbReference type="FunFam" id="1.10.510.10:FF:000986">
    <property type="entry name" value="Protein tyrosine kinase 2aa"/>
    <property type="match status" value="1"/>
</dbReference>
<feature type="compositionally biased region" description="Basic and acidic residues" evidence="3">
    <location>
        <begin position="522"/>
        <end position="536"/>
    </location>
</feature>
<evidence type="ECO:0000256" key="1">
    <source>
        <dbReference type="ARBA" id="ARBA00004167"/>
    </source>
</evidence>
<dbReference type="GO" id="GO:0005524">
    <property type="term" value="F:ATP binding"/>
    <property type="evidence" value="ECO:0007669"/>
    <property type="project" value="UniProtKB-UniRule"/>
</dbReference>
<keyword evidence="5" id="KW-0732">Signal</keyword>
<dbReference type="InterPro" id="IPR000719">
    <property type="entry name" value="Prot_kinase_dom"/>
</dbReference>
<protein>
    <recommendedName>
        <fullName evidence="6">Protein kinase domain-containing protein</fullName>
    </recommendedName>
</protein>
<name>A0A913ZAC1_PATMI</name>
<dbReference type="InterPro" id="IPR017441">
    <property type="entry name" value="Protein_kinase_ATP_BS"/>
</dbReference>
<organism evidence="7 8">
    <name type="scientific">Patiria miniata</name>
    <name type="common">Bat star</name>
    <name type="synonym">Asterina miniata</name>
    <dbReference type="NCBI Taxonomy" id="46514"/>
    <lineage>
        <taxon>Eukaryota</taxon>
        <taxon>Metazoa</taxon>
        <taxon>Echinodermata</taxon>
        <taxon>Eleutherozoa</taxon>
        <taxon>Asterozoa</taxon>
        <taxon>Asteroidea</taxon>
        <taxon>Valvatacea</taxon>
        <taxon>Valvatida</taxon>
        <taxon>Asterinidae</taxon>
        <taxon>Patiria</taxon>
    </lineage>
</organism>
<keyword evidence="2" id="KW-0547">Nucleotide-binding</keyword>
<evidence type="ECO:0000256" key="5">
    <source>
        <dbReference type="SAM" id="SignalP"/>
    </source>
</evidence>
<dbReference type="EnsemblMetazoa" id="XM_038192028.1">
    <property type="protein sequence ID" value="XP_038047956.1"/>
    <property type="gene ID" value="LOC119722040"/>
</dbReference>